<dbReference type="InterPro" id="IPR001907">
    <property type="entry name" value="ClpP"/>
</dbReference>
<dbReference type="PANTHER" id="PTHR42987">
    <property type="entry name" value="PEPTIDASE S49"/>
    <property type="match status" value="1"/>
</dbReference>
<dbReference type="AlphaFoldDB" id="A0A538SGZ7"/>
<dbReference type="InterPro" id="IPR029045">
    <property type="entry name" value="ClpP/crotonase-like_dom_sf"/>
</dbReference>
<dbReference type="InterPro" id="IPR004635">
    <property type="entry name" value="Pept_S49_SppA"/>
</dbReference>
<protein>
    <submittedName>
        <fullName evidence="6">Signal peptide peptidase SppA</fullName>
    </submittedName>
</protein>
<proteinExistence type="inferred from homology"/>
<evidence type="ECO:0000256" key="3">
    <source>
        <dbReference type="ARBA" id="ARBA00022801"/>
    </source>
</evidence>
<organism evidence="6 8">
    <name type="scientific">Eiseniibacteriota bacterium</name>
    <dbReference type="NCBI Taxonomy" id="2212470"/>
    <lineage>
        <taxon>Bacteria</taxon>
        <taxon>Candidatus Eiseniibacteriota</taxon>
    </lineage>
</organism>
<evidence type="ECO:0000256" key="4">
    <source>
        <dbReference type="ARBA" id="ARBA00022825"/>
    </source>
</evidence>
<evidence type="ECO:0000313" key="7">
    <source>
        <dbReference type="EMBL" id="TMQ59489.1"/>
    </source>
</evidence>
<dbReference type="SUPFAM" id="SSF52096">
    <property type="entry name" value="ClpP/crotonase"/>
    <property type="match status" value="1"/>
</dbReference>
<dbReference type="PRINTS" id="PR00127">
    <property type="entry name" value="CLPPROTEASEP"/>
</dbReference>
<dbReference type="GO" id="GO:0004176">
    <property type="term" value="F:ATP-dependent peptidase activity"/>
    <property type="evidence" value="ECO:0007669"/>
    <property type="project" value="InterPro"/>
</dbReference>
<dbReference type="GO" id="GO:0004252">
    <property type="term" value="F:serine-type endopeptidase activity"/>
    <property type="evidence" value="ECO:0007669"/>
    <property type="project" value="InterPro"/>
</dbReference>
<dbReference type="EMBL" id="VBOR01000030">
    <property type="protein sequence ID" value="TMQ50649.1"/>
    <property type="molecule type" value="Genomic_DNA"/>
</dbReference>
<name>A0A538SGZ7_UNCEI</name>
<dbReference type="GO" id="GO:0006508">
    <property type="term" value="P:proteolysis"/>
    <property type="evidence" value="ECO:0007669"/>
    <property type="project" value="UniProtKB-KW"/>
</dbReference>
<comment type="caution">
    <text evidence="6">The sequence shown here is derived from an EMBL/GenBank/DDBJ whole genome shotgun (WGS) entry which is preliminary data.</text>
</comment>
<evidence type="ECO:0000256" key="1">
    <source>
        <dbReference type="ARBA" id="ARBA00008683"/>
    </source>
</evidence>
<accession>A0A538SGZ7</accession>
<keyword evidence="4" id="KW-0720">Serine protease</keyword>
<feature type="domain" description="Peptidase S49" evidence="5">
    <location>
        <begin position="102"/>
        <end position="252"/>
    </location>
</feature>
<dbReference type="PANTHER" id="PTHR42987:SF7">
    <property type="entry name" value="SIGNAL PEPTIDE PEPTIDASE SPPA-RELATED"/>
    <property type="match status" value="1"/>
</dbReference>
<evidence type="ECO:0000259" key="5">
    <source>
        <dbReference type="Pfam" id="PF01343"/>
    </source>
</evidence>
<dbReference type="EMBL" id="VBOV01000100">
    <property type="protein sequence ID" value="TMQ59489.1"/>
    <property type="molecule type" value="Genomic_DNA"/>
</dbReference>
<dbReference type="Pfam" id="PF01343">
    <property type="entry name" value="Peptidase_S49"/>
    <property type="match status" value="1"/>
</dbReference>
<dbReference type="InterPro" id="IPR047272">
    <property type="entry name" value="S49_SppA_C"/>
</dbReference>
<dbReference type="Gene3D" id="3.90.226.10">
    <property type="entry name" value="2-enoyl-CoA Hydratase, Chain A, domain 1"/>
    <property type="match status" value="1"/>
</dbReference>
<dbReference type="CDD" id="cd07023">
    <property type="entry name" value="S49_Sppa_N_C"/>
    <property type="match status" value="1"/>
</dbReference>
<evidence type="ECO:0000313" key="9">
    <source>
        <dbReference type="Proteomes" id="UP000320913"/>
    </source>
</evidence>
<keyword evidence="3" id="KW-0378">Hydrolase</keyword>
<reference evidence="8 9" key="1">
    <citation type="journal article" date="2019" name="Nat. Microbiol.">
        <title>Mediterranean grassland soil C-N compound turnover is dependent on rainfall and depth, and is mediated by genomically divergent microorganisms.</title>
        <authorList>
            <person name="Diamond S."/>
            <person name="Andeer P.F."/>
            <person name="Li Z."/>
            <person name="Crits-Christoph A."/>
            <person name="Burstein D."/>
            <person name="Anantharaman K."/>
            <person name="Lane K.R."/>
            <person name="Thomas B.C."/>
            <person name="Pan C."/>
            <person name="Northen T.R."/>
            <person name="Banfield J.F."/>
        </authorList>
    </citation>
    <scope>NUCLEOTIDE SEQUENCE [LARGE SCALE GENOMIC DNA]</scope>
    <source>
        <strain evidence="6">WS_1</strain>
        <strain evidence="7">WS_5</strain>
    </source>
</reference>
<dbReference type="Proteomes" id="UP000320913">
    <property type="component" value="Unassembled WGS sequence"/>
</dbReference>
<dbReference type="Proteomes" id="UP000316292">
    <property type="component" value="Unassembled WGS sequence"/>
</dbReference>
<keyword evidence="2" id="KW-0645">Protease</keyword>
<dbReference type="Gene3D" id="6.20.330.10">
    <property type="match status" value="1"/>
</dbReference>
<dbReference type="NCBIfam" id="TIGR00706">
    <property type="entry name" value="SppA_dom"/>
    <property type="match status" value="1"/>
</dbReference>
<dbReference type="InterPro" id="IPR002142">
    <property type="entry name" value="Peptidase_S49"/>
</dbReference>
<evidence type="ECO:0000256" key="2">
    <source>
        <dbReference type="ARBA" id="ARBA00022670"/>
    </source>
</evidence>
<evidence type="ECO:0000313" key="6">
    <source>
        <dbReference type="EMBL" id="TMQ50649.1"/>
    </source>
</evidence>
<gene>
    <name evidence="6" type="primary">sppA</name>
    <name evidence="6" type="ORF">E6K71_01990</name>
    <name evidence="7" type="ORF">E6K75_04050</name>
</gene>
<sequence>MAVKRWLVGCIVLLLGTLATVTLALLVVNLSLEQDGLALGTFSKRVGLIEIVGDIESSEGVVDQLEHMRLDSTVRAVVLRLDSPGGGVGASQEIYEAVRKVRDADKPVIASMGGVAASGAYYIACAADSIVANPGTLTGSIGVIMSFPNTEELFKKVGVRFEVVKTGKFKDIGSLSRPMTPEEKELLQTVLSNVYEQFVNAISEGRGLERRDILPYADGRIFSGDQAQAYGFVDRLGDLNDAIQLAAGMADIKGRPVVVRKERRRVSLIDLFQDKLHLVPGLSQSGPRLEYRLR</sequence>
<comment type="similarity">
    <text evidence="1">Belongs to the peptidase S49 family.</text>
</comment>
<evidence type="ECO:0000313" key="8">
    <source>
        <dbReference type="Proteomes" id="UP000316292"/>
    </source>
</evidence>